<dbReference type="PANTHER" id="PTHR30314">
    <property type="entry name" value="CELL DIVISION PROTEIN FTSZ-RELATED"/>
    <property type="match status" value="1"/>
</dbReference>
<dbReference type="GO" id="GO:0005737">
    <property type="term" value="C:cytoplasm"/>
    <property type="evidence" value="ECO:0007669"/>
    <property type="project" value="UniProtKB-SubCell"/>
</dbReference>
<evidence type="ECO:0000256" key="1">
    <source>
        <dbReference type="ARBA" id="ARBA00009690"/>
    </source>
</evidence>
<dbReference type="GO" id="GO:0005525">
    <property type="term" value="F:GTP binding"/>
    <property type="evidence" value="ECO:0007669"/>
    <property type="project" value="UniProtKB-UniRule"/>
</dbReference>
<comment type="similarity">
    <text evidence="1 8 10">Belongs to the FtsZ family.</text>
</comment>
<dbReference type="Pfam" id="PF12327">
    <property type="entry name" value="FtsZ_C"/>
    <property type="match status" value="1"/>
</dbReference>
<dbReference type="GO" id="GO:0043093">
    <property type="term" value="P:FtsZ-dependent cytokinesis"/>
    <property type="evidence" value="ECO:0007669"/>
    <property type="project" value="UniProtKB-UniRule"/>
</dbReference>
<dbReference type="RefSeq" id="WP_153248026.1">
    <property type="nucleotide sequence ID" value="NZ_CP044205.1"/>
</dbReference>
<dbReference type="InterPro" id="IPR000158">
    <property type="entry name" value="Cell_div_FtsZ"/>
</dbReference>
<dbReference type="InterPro" id="IPR008280">
    <property type="entry name" value="Tub_FtsZ_C"/>
</dbReference>
<dbReference type="InterPro" id="IPR045061">
    <property type="entry name" value="FtsZ/CetZ"/>
</dbReference>
<dbReference type="NCBIfam" id="TIGR00065">
    <property type="entry name" value="ftsZ"/>
    <property type="match status" value="1"/>
</dbReference>
<dbReference type="InterPro" id="IPR020805">
    <property type="entry name" value="Cell_div_FtsZ_CS"/>
</dbReference>
<dbReference type="Pfam" id="PF00091">
    <property type="entry name" value="Tubulin"/>
    <property type="match status" value="1"/>
</dbReference>
<feature type="domain" description="Tubulin/FtsZ GTPase" evidence="11">
    <location>
        <begin position="14"/>
        <end position="206"/>
    </location>
</feature>
<dbReference type="InterPro" id="IPR024757">
    <property type="entry name" value="FtsZ_C"/>
</dbReference>
<feature type="binding site" evidence="8">
    <location>
        <begin position="109"/>
        <end position="111"/>
    </location>
    <ligand>
        <name>GTP</name>
        <dbReference type="ChEBI" id="CHEBI:37565"/>
    </ligand>
</feature>
<evidence type="ECO:0000256" key="3">
    <source>
        <dbReference type="ARBA" id="ARBA00022618"/>
    </source>
</evidence>
<dbReference type="Proteomes" id="UP000325755">
    <property type="component" value="Chromosome"/>
</dbReference>
<dbReference type="SUPFAM" id="SSF55307">
    <property type="entry name" value="Tubulin C-terminal domain-like"/>
    <property type="match status" value="1"/>
</dbReference>
<comment type="subunit">
    <text evidence="8">Homodimer. Polymerizes to form a dynamic ring structure in a strictly GTP-dependent manner. Interacts directly with several other division proteins.</text>
</comment>
<evidence type="ECO:0000256" key="2">
    <source>
        <dbReference type="ARBA" id="ARBA00022490"/>
    </source>
</evidence>
<feature type="binding site" evidence="8">
    <location>
        <position position="140"/>
    </location>
    <ligand>
        <name>GTP</name>
        <dbReference type="ChEBI" id="CHEBI:37565"/>
    </ligand>
</feature>
<protein>
    <recommendedName>
        <fullName evidence="8 9">Cell division protein FtsZ</fullName>
    </recommendedName>
</protein>
<evidence type="ECO:0000256" key="7">
    <source>
        <dbReference type="ARBA" id="ARBA00023306"/>
    </source>
</evidence>
<dbReference type="PROSITE" id="PS01135">
    <property type="entry name" value="FTSZ_2"/>
    <property type="match status" value="1"/>
</dbReference>
<dbReference type="SUPFAM" id="SSF52490">
    <property type="entry name" value="Tubulin nucleotide-binding domain-like"/>
    <property type="match status" value="1"/>
</dbReference>
<dbReference type="GO" id="GO:0003924">
    <property type="term" value="F:GTPase activity"/>
    <property type="evidence" value="ECO:0007669"/>
    <property type="project" value="UniProtKB-UniRule"/>
</dbReference>
<feature type="domain" description="Tubulin/FtsZ 2-layer sandwich" evidence="12">
    <location>
        <begin position="208"/>
        <end position="326"/>
    </location>
</feature>
<dbReference type="FunFam" id="3.40.50.1440:FF:000023">
    <property type="entry name" value="Cell division protein FtsZ"/>
    <property type="match status" value="1"/>
</dbReference>
<feature type="binding site" evidence="8">
    <location>
        <position position="144"/>
    </location>
    <ligand>
        <name>GTP</name>
        <dbReference type="ChEBI" id="CHEBI:37565"/>
    </ligand>
</feature>
<dbReference type="InterPro" id="IPR036525">
    <property type="entry name" value="Tubulin/FtsZ_GTPase_sf"/>
</dbReference>
<evidence type="ECO:0000256" key="5">
    <source>
        <dbReference type="ARBA" id="ARBA00023134"/>
    </source>
</evidence>
<dbReference type="Gene3D" id="3.30.1330.20">
    <property type="entry name" value="Tubulin/FtsZ, C-terminal domain"/>
    <property type="match status" value="1"/>
</dbReference>
<evidence type="ECO:0000256" key="6">
    <source>
        <dbReference type="ARBA" id="ARBA00023210"/>
    </source>
</evidence>
<dbReference type="InterPro" id="IPR018316">
    <property type="entry name" value="Tubulin/FtsZ_2-layer-sand-dom"/>
</dbReference>
<dbReference type="InParanoid" id="A0A5Q0BIL0"/>
<sequence length="383" mass="40334">MKFELVDSYSQKAVIKVVGVGGGGGNAVNHMMNSHVEGVEFICANTDAQALKNVHSRSVIQLGNALTKGLGAGANPDIGRQAAKDDRERILEALEGSDMVFITAGMGGGTGTGAAPVIAEIAKEAGILTVAVVTRPFSFEGKRRRSIAEKGIDELSEYVDSLITIPNERLLPVLGKDVSLVHAFATANDVLLQAVQGIADLITRPGLINVDFADVRTVMAEMGLAMMGTGIASGPDRARQAAEKALHSPLLDDINLQGARGILVNIAGGSDMAIGEFNEVGDVVNSFASEDAVVVTGLSIDPDLNDELRVTVVATGLSSKSASDVPTLTIVPKRNTGEIAYGELEKPTIIRNKPKTAAMRNDGKKEIDHEYLDIPAFLRRQAD</sequence>
<dbReference type="SMART" id="SM00865">
    <property type="entry name" value="Tubulin_C"/>
    <property type="match status" value="1"/>
</dbReference>
<gene>
    <name evidence="8 13" type="primary">ftsZ</name>
    <name evidence="13" type="ORF">F6R98_04875</name>
</gene>
<evidence type="ECO:0000313" key="14">
    <source>
        <dbReference type="Proteomes" id="UP000325755"/>
    </source>
</evidence>
<dbReference type="GO" id="GO:0032153">
    <property type="term" value="C:cell division site"/>
    <property type="evidence" value="ECO:0007669"/>
    <property type="project" value="UniProtKB-UniRule"/>
</dbReference>
<dbReference type="PRINTS" id="PR00423">
    <property type="entry name" value="CELLDVISFTSZ"/>
</dbReference>
<dbReference type="AlphaFoldDB" id="A0A5Q0BIL0"/>
<evidence type="ECO:0000259" key="12">
    <source>
        <dbReference type="SMART" id="SM00865"/>
    </source>
</evidence>
<organism evidence="13 14">
    <name type="scientific">Candidatus Methylospira mobilis</name>
    <dbReference type="NCBI Taxonomy" id="1808979"/>
    <lineage>
        <taxon>Bacteria</taxon>
        <taxon>Pseudomonadati</taxon>
        <taxon>Pseudomonadota</taxon>
        <taxon>Gammaproteobacteria</taxon>
        <taxon>Methylococcales</taxon>
        <taxon>Methylococcaceae</taxon>
        <taxon>Candidatus Methylospira</taxon>
    </lineage>
</organism>
<dbReference type="OrthoDB" id="9813375at2"/>
<evidence type="ECO:0000256" key="10">
    <source>
        <dbReference type="RuleBase" id="RU000631"/>
    </source>
</evidence>
<keyword evidence="14" id="KW-1185">Reference proteome</keyword>
<dbReference type="GO" id="GO:0000917">
    <property type="term" value="P:division septum assembly"/>
    <property type="evidence" value="ECO:0007669"/>
    <property type="project" value="UniProtKB-KW"/>
</dbReference>
<feature type="binding site" evidence="8">
    <location>
        <position position="188"/>
    </location>
    <ligand>
        <name>GTP</name>
        <dbReference type="ChEBI" id="CHEBI:37565"/>
    </ligand>
</feature>
<keyword evidence="5 8" id="KW-0342">GTP-binding</keyword>
<dbReference type="KEGG" id="mmob:F6R98_04875"/>
<comment type="function">
    <text evidence="8 10">Essential cell division protein that forms a contractile ring structure (Z ring) at the future cell division site. The regulation of the ring assembly controls the timing and the location of cell division. One of the functions of the FtsZ ring is to recruit other cell division proteins to the septum to produce a new cell wall between the dividing cells. Binds GTP and shows GTPase activity.</text>
</comment>
<evidence type="ECO:0000256" key="8">
    <source>
        <dbReference type="HAMAP-Rule" id="MF_00909"/>
    </source>
</evidence>
<evidence type="ECO:0000256" key="4">
    <source>
        <dbReference type="ARBA" id="ARBA00022741"/>
    </source>
</evidence>
<reference evidence="13 14" key="1">
    <citation type="submission" date="2019-09" db="EMBL/GenBank/DDBJ databases">
        <title>Ecophysiology of the spiral-shaped methanotroph Methylospira mobilis as revealed by the complete genome sequence.</title>
        <authorList>
            <person name="Oshkin I.Y."/>
            <person name="Dedysh S.N."/>
            <person name="Miroshnikov K."/>
            <person name="Danilova O.V."/>
            <person name="Hakobyan A."/>
            <person name="Liesack W."/>
        </authorList>
    </citation>
    <scope>NUCLEOTIDE SEQUENCE [LARGE SCALE GENOMIC DNA]</scope>
    <source>
        <strain evidence="13 14">Shm1</strain>
    </source>
</reference>
<dbReference type="Gene3D" id="3.40.50.1440">
    <property type="entry name" value="Tubulin/FtsZ, GTPase domain"/>
    <property type="match status" value="1"/>
</dbReference>
<dbReference type="FunCoup" id="A0A5Q0BIL0">
    <property type="interactions" value="535"/>
</dbReference>
<keyword evidence="6 8" id="KW-0717">Septation</keyword>
<dbReference type="HAMAP" id="MF_00909">
    <property type="entry name" value="FtsZ"/>
    <property type="match status" value="1"/>
</dbReference>
<keyword evidence="2 8" id="KW-0963">Cytoplasm</keyword>
<dbReference type="SMART" id="SM00864">
    <property type="entry name" value="Tubulin"/>
    <property type="match status" value="1"/>
</dbReference>
<evidence type="ECO:0000256" key="9">
    <source>
        <dbReference type="NCBIfam" id="TIGR00065"/>
    </source>
</evidence>
<accession>A0A5Q0BIL0</accession>
<evidence type="ECO:0000313" key="13">
    <source>
        <dbReference type="EMBL" id="QFY42041.1"/>
    </source>
</evidence>
<keyword evidence="3 8" id="KW-0132">Cell division</keyword>
<keyword evidence="7 8" id="KW-0131">Cell cycle</keyword>
<dbReference type="CDD" id="cd02201">
    <property type="entry name" value="FtsZ_type1"/>
    <property type="match status" value="1"/>
</dbReference>
<dbReference type="InterPro" id="IPR037103">
    <property type="entry name" value="Tubulin/FtsZ-like_C"/>
</dbReference>
<dbReference type="InterPro" id="IPR003008">
    <property type="entry name" value="Tubulin_FtsZ_GTPase"/>
</dbReference>
<feature type="binding site" evidence="8">
    <location>
        <begin position="22"/>
        <end position="26"/>
    </location>
    <ligand>
        <name>GTP</name>
        <dbReference type="ChEBI" id="CHEBI:37565"/>
    </ligand>
</feature>
<dbReference type="PROSITE" id="PS01134">
    <property type="entry name" value="FTSZ_1"/>
    <property type="match status" value="1"/>
</dbReference>
<proteinExistence type="inferred from homology"/>
<name>A0A5Q0BIL0_9GAMM</name>
<keyword evidence="4 8" id="KW-0547">Nucleotide-binding</keyword>
<dbReference type="EMBL" id="CP044205">
    <property type="protein sequence ID" value="QFY42041.1"/>
    <property type="molecule type" value="Genomic_DNA"/>
</dbReference>
<dbReference type="PANTHER" id="PTHR30314:SF3">
    <property type="entry name" value="MITOCHONDRIAL DIVISION PROTEIN FSZA"/>
    <property type="match status" value="1"/>
</dbReference>
<evidence type="ECO:0000259" key="11">
    <source>
        <dbReference type="SMART" id="SM00864"/>
    </source>
</evidence>
<dbReference type="GO" id="GO:0051258">
    <property type="term" value="P:protein polymerization"/>
    <property type="evidence" value="ECO:0007669"/>
    <property type="project" value="UniProtKB-UniRule"/>
</dbReference>
<comment type="subcellular location">
    <subcellularLocation>
        <location evidence="8">Cytoplasm</location>
    </subcellularLocation>
    <text evidence="8">Assembles at midcell at the inner surface of the cytoplasmic membrane.</text>
</comment>